<evidence type="ECO:0000256" key="6">
    <source>
        <dbReference type="SAM" id="Coils"/>
    </source>
</evidence>
<evidence type="ECO:0000256" key="4">
    <source>
        <dbReference type="ARBA" id="ARBA00035204"/>
    </source>
</evidence>
<dbReference type="Pfam" id="PF00831">
    <property type="entry name" value="Ribosomal_L29"/>
    <property type="match status" value="1"/>
</dbReference>
<dbReference type="EMBL" id="AMFJ01000359">
    <property type="protein sequence ID" value="EKE28237.1"/>
    <property type="molecule type" value="Genomic_DNA"/>
</dbReference>
<name>K2G1W6_9BACT</name>
<sequence length="65" mass="7432">MKGLKDNKALALLDAEALRKELSKANQELYVLKMKHLANELKETHLLTAHKAYVARLNTYLKVLN</sequence>
<dbReference type="GO" id="GO:0006412">
    <property type="term" value="P:translation"/>
    <property type="evidence" value="ECO:0007669"/>
    <property type="project" value="InterPro"/>
</dbReference>
<dbReference type="InterPro" id="IPR036049">
    <property type="entry name" value="Ribosomal_uL29_sf"/>
</dbReference>
<evidence type="ECO:0000256" key="3">
    <source>
        <dbReference type="ARBA" id="ARBA00023274"/>
    </source>
</evidence>
<keyword evidence="6" id="KW-0175">Coiled coil</keyword>
<keyword evidence="2" id="KW-0689">Ribosomal protein</keyword>
<gene>
    <name evidence="7" type="ORF">ACD_3C00085G0011</name>
</gene>
<organism evidence="7">
    <name type="scientific">uncultured bacterium</name>
    <name type="common">gcode 4</name>
    <dbReference type="NCBI Taxonomy" id="1234023"/>
    <lineage>
        <taxon>Bacteria</taxon>
        <taxon>environmental samples</taxon>
    </lineage>
</organism>
<feature type="coiled-coil region" evidence="6">
    <location>
        <begin position="1"/>
        <end position="35"/>
    </location>
</feature>
<proteinExistence type="inferred from homology"/>
<dbReference type="AlphaFoldDB" id="K2G1W6"/>
<evidence type="ECO:0000256" key="5">
    <source>
        <dbReference type="ARBA" id="ARBA00035476"/>
    </source>
</evidence>
<evidence type="ECO:0000256" key="1">
    <source>
        <dbReference type="ARBA" id="ARBA00009254"/>
    </source>
</evidence>
<evidence type="ECO:0000256" key="2">
    <source>
        <dbReference type="ARBA" id="ARBA00022980"/>
    </source>
</evidence>
<dbReference type="InterPro" id="IPR001854">
    <property type="entry name" value="Ribosomal_uL29"/>
</dbReference>
<keyword evidence="3" id="KW-0687">Ribonucleoprotein</keyword>
<comment type="similarity">
    <text evidence="1">Belongs to the universal ribosomal protein uL29 family.</text>
</comment>
<dbReference type="GO" id="GO:0003735">
    <property type="term" value="F:structural constituent of ribosome"/>
    <property type="evidence" value="ECO:0007669"/>
    <property type="project" value="InterPro"/>
</dbReference>
<protein>
    <recommendedName>
        <fullName evidence="4">Large ribosomal subunit protein uL29</fullName>
    </recommendedName>
    <alternativeName>
        <fullName evidence="5">50S ribosomal protein L29</fullName>
    </alternativeName>
</protein>
<comment type="caution">
    <text evidence="7">The sequence shown here is derived from an EMBL/GenBank/DDBJ whole genome shotgun (WGS) entry which is preliminary data.</text>
</comment>
<accession>K2G1W6</accession>
<dbReference type="SUPFAM" id="SSF46561">
    <property type="entry name" value="Ribosomal protein L29 (L29p)"/>
    <property type="match status" value="1"/>
</dbReference>
<reference evidence="7" key="1">
    <citation type="journal article" date="2012" name="Science">
        <title>Fermentation, hydrogen, and sulfur metabolism in multiple uncultivated bacterial phyla.</title>
        <authorList>
            <person name="Wrighton K.C."/>
            <person name="Thomas B.C."/>
            <person name="Sharon I."/>
            <person name="Miller C.S."/>
            <person name="Castelle C.J."/>
            <person name="VerBerkmoes N.C."/>
            <person name="Wilkins M.J."/>
            <person name="Hettich R.L."/>
            <person name="Lipton M.S."/>
            <person name="Williams K.H."/>
            <person name="Long P.E."/>
            <person name="Banfield J.F."/>
        </authorList>
    </citation>
    <scope>NUCLEOTIDE SEQUENCE [LARGE SCALE GENOMIC DNA]</scope>
</reference>
<dbReference type="GO" id="GO:0005840">
    <property type="term" value="C:ribosome"/>
    <property type="evidence" value="ECO:0007669"/>
    <property type="project" value="UniProtKB-KW"/>
</dbReference>
<evidence type="ECO:0000313" key="7">
    <source>
        <dbReference type="EMBL" id="EKE28237.1"/>
    </source>
</evidence>
<dbReference type="Gene3D" id="1.10.287.310">
    <property type="match status" value="1"/>
</dbReference>
<dbReference type="GO" id="GO:1990904">
    <property type="term" value="C:ribonucleoprotein complex"/>
    <property type="evidence" value="ECO:0007669"/>
    <property type="project" value="UniProtKB-KW"/>
</dbReference>